<feature type="signal peptide" evidence="1">
    <location>
        <begin position="1"/>
        <end position="20"/>
    </location>
</feature>
<name>A0ABV1FSM5_9BACT</name>
<sequence length="170" mass="19641">MKKGVLIIMFMLLTFCGCHRTPKGQVGAVFSPGYTDGCLLNTRIYDSVKEVSSTYWVSSSDYAFLNNCLTKTRKDAKQKVISPYIFIKLDGVLYVLGSNRVVLKGHETFSISQNDEYRIKCMFHYYDYQDDCFLPEMEEIRRFGVPSNRHFVAIDPKKPTKPFVKVVLEY</sequence>
<keyword evidence="1" id="KW-0732">Signal</keyword>
<dbReference type="PROSITE" id="PS51257">
    <property type="entry name" value="PROKAR_LIPOPROTEIN"/>
    <property type="match status" value="1"/>
</dbReference>
<organism evidence="2 3">
    <name type="scientific">Hallella faecis</name>
    <dbReference type="NCBI Taxonomy" id="2841596"/>
    <lineage>
        <taxon>Bacteria</taxon>
        <taxon>Pseudomonadati</taxon>
        <taxon>Bacteroidota</taxon>
        <taxon>Bacteroidia</taxon>
        <taxon>Bacteroidales</taxon>
        <taxon>Prevotellaceae</taxon>
        <taxon>Hallella</taxon>
    </lineage>
</organism>
<accession>A0ABV1FSM5</accession>
<evidence type="ECO:0000313" key="3">
    <source>
        <dbReference type="Proteomes" id="UP001487296"/>
    </source>
</evidence>
<gene>
    <name evidence="2" type="ORF">AAAT34_10200</name>
</gene>
<dbReference type="RefSeq" id="WP_215760494.1">
    <property type="nucleotide sequence ID" value="NZ_JAHKBE010000047.1"/>
</dbReference>
<keyword evidence="3" id="KW-1185">Reference proteome</keyword>
<dbReference type="Proteomes" id="UP001487296">
    <property type="component" value="Unassembled WGS sequence"/>
</dbReference>
<proteinExistence type="predicted"/>
<evidence type="ECO:0000313" key="2">
    <source>
        <dbReference type="EMBL" id="MEQ2487408.1"/>
    </source>
</evidence>
<comment type="caution">
    <text evidence="2">The sequence shown here is derived from an EMBL/GenBank/DDBJ whole genome shotgun (WGS) entry which is preliminary data.</text>
</comment>
<feature type="chain" id="PRO_5046907569" description="Lipoprotein" evidence="1">
    <location>
        <begin position="21"/>
        <end position="170"/>
    </location>
</feature>
<evidence type="ECO:0000256" key="1">
    <source>
        <dbReference type="SAM" id="SignalP"/>
    </source>
</evidence>
<reference evidence="2 3" key="1">
    <citation type="submission" date="2024-04" db="EMBL/GenBank/DDBJ databases">
        <title>Human intestinal bacterial collection.</title>
        <authorList>
            <person name="Pauvert C."/>
            <person name="Hitch T.C.A."/>
            <person name="Clavel T."/>
        </authorList>
    </citation>
    <scope>NUCLEOTIDE SEQUENCE [LARGE SCALE GENOMIC DNA]</scope>
    <source>
        <strain evidence="2 3">CLA-AA-H145</strain>
    </source>
</reference>
<dbReference type="EMBL" id="JBBNFP010000045">
    <property type="protein sequence ID" value="MEQ2487408.1"/>
    <property type="molecule type" value="Genomic_DNA"/>
</dbReference>
<protein>
    <recommendedName>
        <fullName evidence="4">Lipoprotein</fullName>
    </recommendedName>
</protein>
<evidence type="ECO:0008006" key="4">
    <source>
        <dbReference type="Google" id="ProtNLM"/>
    </source>
</evidence>